<dbReference type="Proteomes" id="UP000250369">
    <property type="component" value="Unassembled WGS sequence"/>
</dbReference>
<evidence type="ECO:0000313" key="3">
    <source>
        <dbReference type="EMBL" id="RAV17885.1"/>
    </source>
</evidence>
<dbReference type="AlphaFoldDB" id="A0A329MCW2"/>
<evidence type="ECO:0008006" key="5">
    <source>
        <dbReference type="Google" id="ProtNLM"/>
    </source>
</evidence>
<dbReference type="PANTHER" id="PTHR47406:SF2">
    <property type="entry name" value="ALPHA GLUCURONIDASE N-TERMINAL DOMAIN-CONTAINING PROTEIN"/>
    <property type="match status" value="1"/>
</dbReference>
<dbReference type="InterPro" id="IPR008979">
    <property type="entry name" value="Galactose-bd-like_sf"/>
</dbReference>
<dbReference type="SUPFAM" id="SSF55545">
    <property type="entry name" value="beta-N-acetylhexosaminidase-like domain"/>
    <property type="match status" value="1"/>
</dbReference>
<gene>
    <name evidence="3" type="ORF">DQG23_26110</name>
</gene>
<evidence type="ECO:0000256" key="2">
    <source>
        <dbReference type="SAM" id="SignalP"/>
    </source>
</evidence>
<sequence length="1166" mass="128143">MRKTQYYVSVLLVMCLLFAFPGISFGAAQTADDGAAARGGQGNERGNSQGVIVLVHADNGTITAKFNKQPPGGKPDASDFTIQRQVNGGAAEVVVPSSYAWGTSTKIATFAVPPLAPGIAGREVVYSVSFKGAAFVPAATFAITALPPLDVVRNGQANAMIIVAAGADGRTQAAAATLAEYVQKSTGALLPVMTEGQAGSHNGEPDGPIRIYVGDAQAEPRLGALMQGMDGDGYVILPEDGRITIGGPTSWGIEYGVYAFLEKYVGVGWLMPGPDGEDVPQHATLSVSREMVKEEPAFISRVFSPLNGQNYPVQAEWARKNRMHSRISFHHNVYSLFPPGEFGQSHPEFYPVRNGVQYIPSATLTNSWQPCFSEPGTVDVAISKIIAFFDNNPDADSFSLGVNDGKGYCETEPDHPLYTGELNSVGVLDMSDIYYNWVNQVVEGVLAVYPDKWFGLLAYDSVMDPPSFKLNSRVVPFITQDRMAWIDAEIESQSKQKLEEWNQVADNIAWYDYMYGNPYLLPRMYTERMADNYAYAAEHGVLAHYSELYPNWGEGPKPWIAAKLQWDPDQDVEALLDEWYARAVGEEAAADLRAYYDHWEQFWTERIQGSLWFESRKRTTYLEFGDPSYLALVTEQEIAESRSLLESVVDKAGTAQQKARAAMLLRAFEYYEASALSYTPKFTSLNEQEALALLNPAALERKMEKAAERYELLDEFAQDPVLMHFIKPSPTGIYYPLLHWNGLDSEAFWAIADYMKAFEPNGGTVSQQVYGIAQHAENEKLREYADLLQNVNLDLFALNNNSSFELGGDVPQSWSPWYESNTVYKRSTDYSHSGTSSMMISTLRRGGPHQVVNVNPGMMASRVHYFTPEGTQTNATIQITFNLRDASNKQIGTLVSGTKKVGATAGTWSSVDFLTDIPEGVKSVQMIVLLNQVEPETKLYLDDFVIYQGSKEWLNAQTFWKFADYIQEHEPSGGILTNRVEALIGSSASGQEREFAQLLLNVLQGAAPVTANASFEQGTTTSAPPWAFYVQSQGTVTRVSDTSHQGSSSIAITGAKPSAVPYQYFIPKVGPAAAKVYYKLPEGATTAGTIQIGFNLNTADGKGITVMRSEIRPITGSPNGWSSINLAAYIPSEFNGLVVGRIQFTINVSNLENEARVYIDDANVYQ</sequence>
<dbReference type="InterPro" id="IPR029018">
    <property type="entry name" value="Hex-like_dom2"/>
</dbReference>
<dbReference type="Pfam" id="PF16126">
    <property type="entry name" value="DUF4838"/>
    <property type="match status" value="1"/>
</dbReference>
<dbReference type="SUPFAM" id="SSF49785">
    <property type="entry name" value="Galactose-binding domain-like"/>
    <property type="match status" value="1"/>
</dbReference>
<dbReference type="InterPro" id="IPR032287">
    <property type="entry name" value="DUF4838"/>
</dbReference>
<feature type="signal peptide" evidence="2">
    <location>
        <begin position="1"/>
        <end position="26"/>
    </location>
</feature>
<dbReference type="GO" id="GO:0005975">
    <property type="term" value="P:carbohydrate metabolic process"/>
    <property type="evidence" value="ECO:0007669"/>
    <property type="project" value="UniProtKB-ARBA"/>
</dbReference>
<proteinExistence type="predicted"/>
<dbReference type="PANTHER" id="PTHR47406">
    <property type="entry name" value="COAGULATION FACTOR 5/8 TYPE, C-TERMINAL"/>
    <property type="match status" value="1"/>
</dbReference>
<feature type="chain" id="PRO_5016453422" description="DUF4838 domain-containing protein" evidence="2">
    <location>
        <begin position="27"/>
        <end position="1166"/>
    </location>
</feature>
<evidence type="ECO:0000313" key="4">
    <source>
        <dbReference type="Proteomes" id="UP000250369"/>
    </source>
</evidence>
<accession>A0A329MCW2</accession>
<dbReference type="EMBL" id="QMFB01000017">
    <property type="protein sequence ID" value="RAV17885.1"/>
    <property type="molecule type" value="Genomic_DNA"/>
</dbReference>
<dbReference type="OrthoDB" id="1099022at2"/>
<name>A0A329MCW2_9BACL</name>
<dbReference type="Gene3D" id="3.30.379.10">
    <property type="entry name" value="Chitobiase/beta-hexosaminidase domain 2-like"/>
    <property type="match status" value="1"/>
</dbReference>
<keyword evidence="2" id="KW-0732">Signal</keyword>
<keyword evidence="1" id="KW-0378">Hydrolase</keyword>
<evidence type="ECO:0000256" key="1">
    <source>
        <dbReference type="ARBA" id="ARBA00022801"/>
    </source>
</evidence>
<dbReference type="Gene3D" id="2.60.120.260">
    <property type="entry name" value="Galactose-binding domain-like"/>
    <property type="match status" value="2"/>
</dbReference>
<keyword evidence="4" id="KW-1185">Reference proteome</keyword>
<reference evidence="3 4" key="1">
    <citation type="journal article" date="2009" name="Int. J. Syst. Evol. Microbiol.">
        <title>Paenibacillus contaminans sp. nov., isolated from a contaminated laboratory plate.</title>
        <authorList>
            <person name="Chou J.H."/>
            <person name="Lee J.H."/>
            <person name="Lin M.C."/>
            <person name="Chang P.S."/>
            <person name="Arun A.B."/>
            <person name="Young C.C."/>
            <person name="Chen W.M."/>
        </authorList>
    </citation>
    <scope>NUCLEOTIDE SEQUENCE [LARGE SCALE GENOMIC DNA]</scope>
    <source>
        <strain evidence="3 4">CKOBP-6</strain>
    </source>
</reference>
<dbReference type="RefSeq" id="WP_113033971.1">
    <property type="nucleotide sequence ID" value="NZ_QMFB01000017.1"/>
</dbReference>
<organism evidence="3 4">
    <name type="scientific">Paenibacillus contaminans</name>
    <dbReference type="NCBI Taxonomy" id="450362"/>
    <lineage>
        <taxon>Bacteria</taxon>
        <taxon>Bacillati</taxon>
        <taxon>Bacillota</taxon>
        <taxon>Bacilli</taxon>
        <taxon>Bacillales</taxon>
        <taxon>Paenibacillaceae</taxon>
        <taxon>Paenibacillus</taxon>
    </lineage>
</organism>
<protein>
    <recommendedName>
        <fullName evidence="5">DUF4838 domain-containing protein</fullName>
    </recommendedName>
</protein>
<comment type="caution">
    <text evidence="3">The sequence shown here is derived from an EMBL/GenBank/DDBJ whole genome shotgun (WGS) entry which is preliminary data.</text>
</comment>
<dbReference type="GO" id="GO:0016787">
    <property type="term" value="F:hydrolase activity"/>
    <property type="evidence" value="ECO:0007669"/>
    <property type="project" value="UniProtKB-KW"/>
</dbReference>